<reference evidence="1 2" key="1">
    <citation type="submission" date="2022-12" db="EMBL/GenBank/DDBJ databases">
        <title>Chromosome-level genome of Tegillarca granosa.</title>
        <authorList>
            <person name="Kim J."/>
        </authorList>
    </citation>
    <scope>NUCLEOTIDE SEQUENCE [LARGE SCALE GENOMIC DNA]</scope>
    <source>
        <strain evidence="1">Teg-2019</strain>
        <tissue evidence="1">Adductor muscle</tissue>
    </source>
</reference>
<protein>
    <submittedName>
        <fullName evidence="1">Uncharacterized protein</fullName>
    </submittedName>
</protein>
<dbReference type="Proteomes" id="UP001217089">
    <property type="component" value="Unassembled WGS sequence"/>
</dbReference>
<gene>
    <name evidence="1" type="ORF">KUTeg_015130</name>
</gene>
<comment type="caution">
    <text evidence="1">The sequence shown here is derived from an EMBL/GenBank/DDBJ whole genome shotgun (WGS) entry which is preliminary data.</text>
</comment>
<sequence length="250" mass="29938">MEYDKIQFKNVQNGIMINTVQNLEYDKNSSKMFKMVYDKYSSNMEYDKYSSKLLKMVSDKIQFKNGNMIKYSSKREYGKYSSNLEYDKKQFKNVQKMEYDKIQFKNDYDKYSSKMEYDKIQFKNVQKWNMVNTVQNLEYDKNSSKMLKMVSDKIQFKKVYDKIQFKNGYDNTVQTWNMIKQFKMSRLQTYITKKAIKYRPFLSVKTPVKELIAFGGSVEYRPSSSATVDLTLDKVVDKPVKIFGKFKFES</sequence>
<evidence type="ECO:0000313" key="1">
    <source>
        <dbReference type="EMBL" id="KAJ8307046.1"/>
    </source>
</evidence>
<name>A0ABQ9ESV8_TEGGR</name>
<organism evidence="1 2">
    <name type="scientific">Tegillarca granosa</name>
    <name type="common">Malaysian cockle</name>
    <name type="synonym">Anadara granosa</name>
    <dbReference type="NCBI Taxonomy" id="220873"/>
    <lineage>
        <taxon>Eukaryota</taxon>
        <taxon>Metazoa</taxon>
        <taxon>Spiralia</taxon>
        <taxon>Lophotrochozoa</taxon>
        <taxon>Mollusca</taxon>
        <taxon>Bivalvia</taxon>
        <taxon>Autobranchia</taxon>
        <taxon>Pteriomorphia</taxon>
        <taxon>Arcoida</taxon>
        <taxon>Arcoidea</taxon>
        <taxon>Arcidae</taxon>
        <taxon>Tegillarca</taxon>
    </lineage>
</organism>
<evidence type="ECO:0000313" key="2">
    <source>
        <dbReference type="Proteomes" id="UP001217089"/>
    </source>
</evidence>
<accession>A0ABQ9ESV8</accession>
<dbReference type="EMBL" id="JARBDR010000793">
    <property type="protein sequence ID" value="KAJ8307046.1"/>
    <property type="molecule type" value="Genomic_DNA"/>
</dbReference>
<proteinExistence type="predicted"/>
<keyword evidence="2" id="KW-1185">Reference proteome</keyword>